<sequence length="265" mass="30646">MLDSSAIIKSPEVASLYSTSSTPQLLIKEISLRNVIDLPFITKTKTPFPLPSFIKNHNDLTGRAFRHELKKIKKLDKKRELCKSGLENELQQVKVVRRAEKNEASPVSIAQQLKVLKKKHLKVRKICEKSYDITLSDKNFKHVTAFRRQIIADIRNIEMIEKKEKLLEERHGIVKTLNARIDDIGASGINNGVKRFNNISDNIEGEDIIRKLHNDKALCTKNTSLAEEFIRKSPYYFRESFRLVINYCEKLGLINERLLTLYKEV</sequence>
<accession>A0A6B9G3Z7</accession>
<dbReference type="AlphaFoldDB" id="A0A6B9G3Z7"/>
<reference evidence="1 2" key="1">
    <citation type="submission" date="2017-11" db="EMBL/GenBank/DDBJ databases">
        <title>Genome sequence of Pantoea cypripedii NE1.</title>
        <authorList>
            <person name="Nascimento F.X."/>
        </authorList>
    </citation>
    <scope>NUCLEOTIDE SEQUENCE [LARGE SCALE GENOMIC DNA]</scope>
    <source>
        <strain evidence="1 2">NE1</strain>
        <plasmid evidence="2">pne1b</plasmid>
    </source>
</reference>
<dbReference type="Proteomes" id="UP000502005">
    <property type="component" value="Plasmid pNE1B"/>
</dbReference>
<keyword evidence="1" id="KW-0614">Plasmid</keyword>
<evidence type="ECO:0000313" key="2">
    <source>
        <dbReference type="Proteomes" id="UP000502005"/>
    </source>
</evidence>
<dbReference type="EMBL" id="CP024770">
    <property type="protein sequence ID" value="QGY32224.1"/>
    <property type="molecule type" value="Genomic_DNA"/>
</dbReference>
<geneLocation type="plasmid" evidence="2">
    <name>pne1b</name>
</geneLocation>
<organism evidence="1 2">
    <name type="scientific">Pantoea cypripedii</name>
    <name type="common">Pectobacterium cypripedii</name>
    <name type="synonym">Erwinia cypripedii</name>
    <dbReference type="NCBI Taxonomy" id="55209"/>
    <lineage>
        <taxon>Bacteria</taxon>
        <taxon>Pseudomonadati</taxon>
        <taxon>Pseudomonadota</taxon>
        <taxon>Gammaproteobacteria</taxon>
        <taxon>Enterobacterales</taxon>
        <taxon>Erwiniaceae</taxon>
        <taxon>Pantoea</taxon>
    </lineage>
</organism>
<gene>
    <name evidence="1" type="ORF">CUN67_24850</name>
</gene>
<proteinExistence type="predicted"/>
<name>A0A6B9G3Z7_PANCY</name>
<protein>
    <submittedName>
        <fullName evidence="1">Uncharacterized protein</fullName>
    </submittedName>
</protein>
<evidence type="ECO:0000313" key="1">
    <source>
        <dbReference type="EMBL" id="QGY32224.1"/>
    </source>
</evidence>
<dbReference type="RefSeq" id="WP_208718122.1">
    <property type="nucleotide sequence ID" value="NZ_CP024770.1"/>
</dbReference>